<dbReference type="PANTHER" id="PTHR43877">
    <property type="entry name" value="AMINOALKYLPHOSPHONATE N-ACETYLTRANSFERASE-RELATED-RELATED"/>
    <property type="match status" value="1"/>
</dbReference>
<dbReference type="InterPro" id="IPR016181">
    <property type="entry name" value="Acyl_CoA_acyltransferase"/>
</dbReference>
<dbReference type="Proteomes" id="UP001612741">
    <property type="component" value="Unassembled WGS sequence"/>
</dbReference>
<dbReference type="EMBL" id="JBITGY010000003">
    <property type="protein sequence ID" value="MFI6498379.1"/>
    <property type="molecule type" value="Genomic_DNA"/>
</dbReference>
<keyword evidence="5" id="KW-1185">Reference proteome</keyword>
<evidence type="ECO:0000256" key="2">
    <source>
        <dbReference type="ARBA" id="ARBA00023315"/>
    </source>
</evidence>
<evidence type="ECO:0000259" key="3">
    <source>
        <dbReference type="PROSITE" id="PS51186"/>
    </source>
</evidence>
<dbReference type="PROSITE" id="PS51186">
    <property type="entry name" value="GNAT"/>
    <property type="match status" value="1"/>
</dbReference>
<dbReference type="EC" id="2.3.-.-" evidence="4"/>
<dbReference type="Pfam" id="PF00583">
    <property type="entry name" value="Acetyltransf_1"/>
    <property type="match status" value="1"/>
</dbReference>
<feature type="domain" description="N-acetyltransferase" evidence="3">
    <location>
        <begin position="7"/>
        <end position="158"/>
    </location>
</feature>
<evidence type="ECO:0000313" key="4">
    <source>
        <dbReference type="EMBL" id="MFI6498379.1"/>
    </source>
</evidence>
<dbReference type="InterPro" id="IPR000182">
    <property type="entry name" value="GNAT_dom"/>
</dbReference>
<organism evidence="4 5">
    <name type="scientific">Nonomuraea typhae</name>
    <dbReference type="NCBI Taxonomy" id="2603600"/>
    <lineage>
        <taxon>Bacteria</taxon>
        <taxon>Bacillati</taxon>
        <taxon>Actinomycetota</taxon>
        <taxon>Actinomycetes</taxon>
        <taxon>Streptosporangiales</taxon>
        <taxon>Streptosporangiaceae</taxon>
        <taxon>Nonomuraea</taxon>
    </lineage>
</organism>
<sequence>MRLPEGMQIQRIDLDGPLQHVYDAYRAATAGRPGPAMSFPRFSWMLRRGDSSDRLEAWAAVEDGRVAGAFGLQFPLHDNTHLAEVAEGFVHPDFRRRGAGTALFAHARERTRAEGRRLLVGETDTGGIGAAFIAAMGGEAVLREARRTLDLRKADWAALEGMLPDVPGYYLEGFTGPAPEELLADLATLIGGMNDAPRGGDVEEARYDADRVREFEAGVVPSGQQSYVMIARRASDDAPAGYTRIYLDADHHDGWARQADTTVLAEHRGHRLGLLLKLSNLVWLHESEPQVEQVITWNATSNRHMLAINEAMGFELLDEWFTWQIAA</sequence>
<reference evidence="4 5" key="1">
    <citation type="submission" date="2024-10" db="EMBL/GenBank/DDBJ databases">
        <title>The Natural Products Discovery Center: Release of the First 8490 Sequenced Strains for Exploring Actinobacteria Biosynthetic Diversity.</title>
        <authorList>
            <person name="Kalkreuter E."/>
            <person name="Kautsar S.A."/>
            <person name="Yang D."/>
            <person name="Bader C.D."/>
            <person name="Teijaro C.N."/>
            <person name="Fluegel L."/>
            <person name="Davis C.M."/>
            <person name="Simpson J.R."/>
            <person name="Lauterbach L."/>
            <person name="Steele A.D."/>
            <person name="Gui C."/>
            <person name="Meng S."/>
            <person name="Li G."/>
            <person name="Viehrig K."/>
            <person name="Ye F."/>
            <person name="Su P."/>
            <person name="Kiefer A.F."/>
            <person name="Nichols A."/>
            <person name="Cepeda A.J."/>
            <person name="Yan W."/>
            <person name="Fan B."/>
            <person name="Jiang Y."/>
            <person name="Adhikari A."/>
            <person name="Zheng C.-J."/>
            <person name="Schuster L."/>
            <person name="Cowan T.M."/>
            <person name="Smanski M.J."/>
            <person name="Chevrette M.G."/>
            <person name="De Carvalho L.P.S."/>
            <person name="Shen B."/>
        </authorList>
    </citation>
    <scope>NUCLEOTIDE SEQUENCE [LARGE SCALE GENOMIC DNA]</scope>
    <source>
        <strain evidence="4 5">NPDC050545</strain>
    </source>
</reference>
<dbReference type="RefSeq" id="WP_397081630.1">
    <property type="nucleotide sequence ID" value="NZ_JBITGY010000003.1"/>
</dbReference>
<name>A0ABW7YV70_9ACTN</name>
<dbReference type="SUPFAM" id="SSF55729">
    <property type="entry name" value="Acyl-CoA N-acyltransferases (Nat)"/>
    <property type="match status" value="2"/>
</dbReference>
<dbReference type="CDD" id="cd04301">
    <property type="entry name" value="NAT_SF"/>
    <property type="match status" value="1"/>
</dbReference>
<dbReference type="InterPro" id="IPR050832">
    <property type="entry name" value="Bact_Acetyltransf"/>
</dbReference>
<evidence type="ECO:0000313" key="5">
    <source>
        <dbReference type="Proteomes" id="UP001612741"/>
    </source>
</evidence>
<evidence type="ECO:0000256" key="1">
    <source>
        <dbReference type="ARBA" id="ARBA00022679"/>
    </source>
</evidence>
<dbReference type="PANTHER" id="PTHR43877:SF1">
    <property type="entry name" value="ACETYLTRANSFERASE"/>
    <property type="match status" value="1"/>
</dbReference>
<protein>
    <submittedName>
        <fullName evidence="4">GNAT family N-acetyltransferase</fullName>
        <ecNumber evidence="4">2.3.-.-</ecNumber>
    </submittedName>
</protein>
<keyword evidence="2 4" id="KW-0012">Acyltransferase</keyword>
<accession>A0ABW7YV70</accession>
<comment type="caution">
    <text evidence="4">The sequence shown here is derived from an EMBL/GenBank/DDBJ whole genome shotgun (WGS) entry which is preliminary data.</text>
</comment>
<gene>
    <name evidence="4" type="ORF">ACIBG2_13385</name>
</gene>
<keyword evidence="1 4" id="KW-0808">Transferase</keyword>
<dbReference type="GO" id="GO:0016746">
    <property type="term" value="F:acyltransferase activity"/>
    <property type="evidence" value="ECO:0007669"/>
    <property type="project" value="UniProtKB-KW"/>
</dbReference>
<proteinExistence type="predicted"/>
<dbReference type="Gene3D" id="3.40.630.30">
    <property type="match status" value="1"/>
</dbReference>